<dbReference type="PANTHER" id="PTHR12670:SF1">
    <property type="entry name" value="NEUTRAL CERAMIDASE"/>
    <property type="match status" value="1"/>
</dbReference>
<feature type="binding site" evidence="1">
    <location>
        <position position="233"/>
    </location>
    <ligand>
        <name>Zn(2+)</name>
        <dbReference type="ChEBI" id="CHEBI:29105"/>
    </ligand>
</feature>
<dbReference type="GO" id="GO:0016020">
    <property type="term" value="C:membrane"/>
    <property type="evidence" value="ECO:0007669"/>
    <property type="project" value="GOC"/>
</dbReference>
<keyword evidence="3" id="KW-0732">Signal</keyword>
<dbReference type="EC" id="3.5.1.23" evidence="2"/>
<feature type="chain" id="PRO_5023034972" description="Neutral ceramidase" evidence="3">
    <location>
        <begin position="31"/>
        <end position="473"/>
    </location>
</feature>
<comment type="cofactor">
    <cofactor evidence="1">
        <name>Zn(2+)</name>
        <dbReference type="ChEBI" id="CHEBI:29105"/>
    </cofactor>
    <text evidence="1">Binds 1 zinc ion per subunit.</text>
</comment>
<dbReference type="Pfam" id="PF04734">
    <property type="entry name" value="Ceramidase_alk"/>
    <property type="match status" value="1"/>
</dbReference>
<dbReference type="Proteomes" id="UP000324233">
    <property type="component" value="Chromosome"/>
</dbReference>
<evidence type="ECO:0000313" key="6">
    <source>
        <dbReference type="Proteomes" id="UP000324233"/>
    </source>
</evidence>
<dbReference type="GO" id="GO:0005576">
    <property type="term" value="C:extracellular region"/>
    <property type="evidence" value="ECO:0007669"/>
    <property type="project" value="TreeGrafter"/>
</dbReference>
<dbReference type="AlphaFoldDB" id="A0A5B9VYJ0"/>
<comment type="similarity">
    <text evidence="2">Belongs to the neutral ceramidase family.</text>
</comment>
<evidence type="ECO:0000259" key="4">
    <source>
        <dbReference type="Pfam" id="PF04734"/>
    </source>
</evidence>
<dbReference type="GO" id="GO:0042759">
    <property type="term" value="P:long-chain fatty acid biosynthetic process"/>
    <property type="evidence" value="ECO:0007669"/>
    <property type="project" value="TreeGrafter"/>
</dbReference>
<gene>
    <name evidence="5" type="ORF">OJF2_14930</name>
</gene>
<reference evidence="5 6" key="1">
    <citation type="submission" date="2019-08" db="EMBL/GenBank/DDBJ databases">
        <title>Deep-cultivation of Planctomycetes and their phenomic and genomic characterization uncovers novel biology.</title>
        <authorList>
            <person name="Wiegand S."/>
            <person name="Jogler M."/>
            <person name="Boedeker C."/>
            <person name="Pinto D."/>
            <person name="Vollmers J."/>
            <person name="Rivas-Marin E."/>
            <person name="Kohn T."/>
            <person name="Peeters S.H."/>
            <person name="Heuer A."/>
            <person name="Rast P."/>
            <person name="Oberbeckmann S."/>
            <person name="Bunk B."/>
            <person name="Jeske O."/>
            <person name="Meyerdierks A."/>
            <person name="Storesund J.E."/>
            <person name="Kallscheuer N."/>
            <person name="Luecker S."/>
            <person name="Lage O.M."/>
            <person name="Pohl T."/>
            <person name="Merkel B.J."/>
            <person name="Hornburger P."/>
            <person name="Mueller R.-W."/>
            <person name="Bruemmer F."/>
            <person name="Labrenz M."/>
            <person name="Spormann A.M."/>
            <person name="Op den Camp H."/>
            <person name="Overmann J."/>
            <person name="Amann R."/>
            <person name="Jetten M.S.M."/>
            <person name="Mascher T."/>
            <person name="Medema M.H."/>
            <person name="Devos D.P."/>
            <person name="Kaster A.-K."/>
            <person name="Ovreas L."/>
            <person name="Rohde M."/>
            <person name="Galperin M.Y."/>
            <person name="Jogler C."/>
        </authorList>
    </citation>
    <scope>NUCLEOTIDE SEQUENCE [LARGE SCALE GENOMIC DNA]</scope>
    <source>
        <strain evidence="5 6">OJF2</strain>
    </source>
</reference>
<dbReference type="GO" id="GO:0046872">
    <property type="term" value="F:metal ion binding"/>
    <property type="evidence" value="ECO:0007669"/>
    <property type="project" value="UniProtKB-KW"/>
</dbReference>
<dbReference type="GO" id="GO:0046514">
    <property type="term" value="P:ceramide catabolic process"/>
    <property type="evidence" value="ECO:0007669"/>
    <property type="project" value="InterPro"/>
</dbReference>
<dbReference type="GO" id="GO:0017040">
    <property type="term" value="F:N-acylsphingosine amidohydrolase activity"/>
    <property type="evidence" value="ECO:0007669"/>
    <property type="project" value="UniProtKB-UniRule"/>
</dbReference>
<dbReference type="EMBL" id="CP042997">
    <property type="protein sequence ID" value="QEH33001.1"/>
    <property type="molecule type" value="Genomic_DNA"/>
</dbReference>
<feature type="binding site" evidence="1">
    <location>
        <position position="121"/>
    </location>
    <ligand>
        <name>Zn(2+)</name>
        <dbReference type="ChEBI" id="CHEBI:29105"/>
    </ligand>
</feature>
<feature type="signal peptide" evidence="3">
    <location>
        <begin position="1"/>
        <end position="30"/>
    </location>
</feature>
<keyword evidence="2" id="KW-0443">Lipid metabolism</keyword>
<evidence type="ECO:0000313" key="5">
    <source>
        <dbReference type="EMBL" id="QEH33001.1"/>
    </source>
</evidence>
<dbReference type="KEGG" id="agv:OJF2_14930"/>
<keyword evidence="2" id="KW-0746">Sphingolipid metabolism</keyword>
<dbReference type="InterPro" id="IPR006823">
    <property type="entry name" value="Ceramidase_alk"/>
</dbReference>
<dbReference type="PANTHER" id="PTHR12670">
    <property type="entry name" value="CERAMIDASE"/>
    <property type="match status" value="1"/>
</dbReference>
<name>A0A5B9VYJ0_9BACT</name>
<organism evidence="5 6">
    <name type="scientific">Aquisphaera giovannonii</name>
    <dbReference type="NCBI Taxonomy" id="406548"/>
    <lineage>
        <taxon>Bacteria</taxon>
        <taxon>Pseudomonadati</taxon>
        <taxon>Planctomycetota</taxon>
        <taxon>Planctomycetia</taxon>
        <taxon>Isosphaerales</taxon>
        <taxon>Isosphaeraceae</taxon>
        <taxon>Aquisphaera</taxon>
    </lineage>
</organism>
<evidence type="ECO:0000256" key="3">
    <source>
        <dbReference type="SAM" id="SignalP"/>
    </source>
</evidence>
<dbReference type="InterPro" id="IPR031329">
    <property type="entry name" value="NEUT/ALK_ceramidase_N"/>
</dbReference>
<comment type="catalytic activity">
    <reaction evidence="2">
        <text>an N-acylsphing-4-enine + H2O = sphing-4-enine + a fatty acid</text>
        <dbReference type="Rhea" id="RHEA:20856"/>
        <dbReference type="ChEBI" id="CHEBI:15377"/>
        <dbReference type="ChEBI" id="CHEBI:28868"/>
        <dbReference type="ChEBI" id="CHEBI:52639"/>
        <dbReference type="ChEBI" id="CHEBI:57756"/>
        <dbReference type="EC" id="3.5.1.23"/>
    </reaction>
</comment>
<sequence precursor="true">MRSTDACRTFGSLFGLALVALLAGAPEALGDGWKVGTGRAAITPKEPIWLAGYAARNHPSEGVDQDIWVKALALEDPLGQRAVLVTIDVCGISRDLSERIRDAIRRKHGLERDRIVLACSHTHSAPVVGRNLDTMYPLDDDQRRRIADYTRLLETIVADVVGQSFDDLSPGSLSWGGGRCEFAVNRRNNPEKDVPALREKGQLKGPVDHDVPVLVASDFEGKRRAVLYVYACHCTVLDGYKVSGDWAGHASAAIEKRMPGTQAMYVAGCGADQNPVPRRSDELAERHGMAMADAVAAALEKPLRRIEGPLRSAYKEVSLAFATLPTRAQVEADAKSSDRFVAARARRLLERFEELGKLPPDYPYPVQAWGLDELRWVFLGGEATVDYAIRIKKEGGASPTWVAAYCNDVMAYIPSLRVLKEGGYEGGGAMVYYGLPSPWSDRVEDTVMEGVNGVLAQIAPRPRDEAPSADSGP</sequence>
<dbReference type="OrthoDB" id="264270at2"/>
<accession>A0A5B9VYJ0</accession>
<feature type="domain" description="Neutral/alkaline non-lysosomal ceramidase N-terminal" evidence="4">
    <location>
        <begin position="34"/>
        <end position="263"/>
    </location>
</feature>
<keyword evidence="6" id="KW-1185">Reference proteome</keyword>
<dbReference type="GO" id="GO:0046512">
    <property type="term" value="P:sphingosine biosynthetic process"/>
    <property type="evidence" value="ECO:0007669"/>
    <property type="project" value="TreeGrafter"/>
</dbReference>
<evidence type="ECO:0000256" key="2">
    <source>
        <dbReference type="RuleBase" id="RU366019"/>
    </source>
</evidence>
<dbReference type="RefSeq" id="WP_148592582.1">
    <property type="nucleotide sequence ID" value="NZ_CP042997.1"/>
</dbReference>
<protein>
    <recommendedName>
        <fullName evidence="2">Neutral ceramidase</fullName>
        <ecNumber evidence="2">3.5.1.23</ecNumber>
    </recommendedName>
</protein>
<proteinExistence type="inferred from homology"/>
<keyword evidence="1" id="KW-0479">Metal-binding</keyword>
<evidence type="ECO:0000256" key="1">
    <source>
        <dbReference type="PIRSR" id="PIRSR606823-2"/>
    </source>
</evidence>
<keyword evidence="1" id="KW-0862">Zinc</keyword>
<keyword evidence="2" id="KW-0378">Hydrolase</keyword>